<keyword evidence="15" id="KW-0238">DNA-binding</keyword>
<dbReference type="GO" id="GO:0004519">
    <property type="term" value="F:endonuclease activity"/>
    <property type="evidence" value="ECO:0007669"/>
    <property type="project" value="UniProtKB-KW"/>
</dbReference>
<evidence type="ECO:0000256" key="1">
    <source>
        <dbReference type="ARBA" id="ARBA00004123"/>
    </source>
</evidence>
<dbReference type="PANTHER" id="PTHR15107:SF4">
    <property type="entry name" value="DNA ENDONUCLEASE RBBP8"/>
    <property type="match status" value="1"/>
</dbReference>
<keyword evidence="17" id="KW-0539">Nucleus</keyword>
<comment type="subcellular location">
    <subcellularLocation>
        <location evidence="2">Chromosome</location>
    </subcellularLocation>
    <subcellularLocation>
        <location evidence="1">Nucleus</location>
    </subcellularLocation>
</comment>
<evidence type="ECO:0000256" key="19">
    <source>
        <dbReference type="ARBA" id="ARBA00023306"/>
    </source>
</evidence>
<evidence type="ECO:0000256" key="16">
    <source>
        <dbReference type="ARBA" id="ARBA00023204"/>
    </source>
</evidence>
<feature type="coiled-coil region" evidence="20">
    <location>
        <begin position="29"/>
        <end position="159"/>
    </location>
</feature>
<keyword evidence="7" id="KW-0132">Cell division</keyword>
<dbReference type="InterPro" id="IPR019518">
    <property type="entry name" value="CtIP_N"/>
</dbReference>
<dbReference type="InterPro" id="IPR013882">
    <property type="entry name" value="Ctp1_C"/>
</dbReference>
<dbReference type="GO" id="GO:0016787">
    <property type="term" value="F:hydrolase activity"/>
    <property type="evidence" value="ECO:0007669"/>
    <property type="project" value="UniProtKB-KW"/>
</dbReference>
<sequence length="913" mass="103899">MNASGGSCGSPSSAEPSGDFFKELWSKLKECHDKEIQGLQLKISKLKKERCLDAERLEEFYTKNQQLREQQKALHDTIKVLEDRLRAGLCDRCAVTEEHMRKKQQEFENIRQQNLKLITELMNEKNNLQDENKKITEQFRQLQKELEEQKQQAVEVEEGVIPDSPVLTSSFSVVNRMRRKKENRHIRYTEHVHSDLELSNSEFGKIPLFSTQVSSNHREEVLVADTCDPQLSPIQNKPRVGGYPVPKPSFNLAAVVAETIGLGVQEESSVLNLPHPNTVMSQTPESMQTEDSRKHPASESRNDENNLGISDPSQNTPPHVDWDSQVASPVFGASSSMKNNSSTGHAPCILDSGLKPNLKTNLFNNPSSSRSHKSKSKSEDVAFVAPLNLGTEINSVISQASINRQIVVKKNTSELVTCVGNTCTAKNEVIKSDFLLIHQKQLEGRCAKRKKTEDDHAVSCEKTSFNKENSVPFRSDVQHINGEHTVDKPLDLSDRFSGVRCQEKKQGSEETCKNRLKQVTLHDIFSHIGKPIPEGSSSIQNASESCLFGRDLQEESYVQEAMLGKTFPDKKKQIQMKEEVPPFKFAPLPSSAETEELFHDVQVASGHVPNRKKTRTGHEESEPASVLQPNPCRVSKSKALQNEPDLKDKPSLENLQWSVDPGADLSQYKMDITVIDTKVNFYNKPAFVDMDYTYVSDSVLLKMKNQEQNQESSPSKTFFLPLWFAAFCGGEITEIFDRTTHEEYESCLPEDSPACDEKETHHDEERDKGITVASKKLKKHEDKQDKAKQKAFVEPYFKSDERKNTELDFPHIEVIRKKEERRKLLGHTCKECEIYYADIPEEEREKKLASCSRHRFRYIPPNTPENFWEVGFPSTQTCMERGYIKEDLVPCQRPKRRQPYAVMFSPKGKEQKT</sequence>
<feature type="compositionally biased region" description="Basic and acidic residues" evidence="21">
    <location>
        <begin position="755"/>
        <end position="769"/>
    </location>
</feature>
<organism evidence="24 25">
    <name type="scientific">Pachyramphus minor</name>
    <dbReference type="NCBI Taxonomy" id="369605"/>
    <lineage>
        <taxon>Eukaryota</taxon>
        <taxon>Metazoa</taxon>
        <taxon>Chordata</taxon>
        <taxon>Craniata</taxon>
        <taxon>Vertebrata</taxon>
        <taxon>Euteleostomi</taxon>
        <taxon>Archelosauria</taxon>
        <taxon>Archosauria</taxon>
        <taxon>Dinosauria</taxon>
        <taxon>Saurischia</taxon>
        <taxon>Theropoda</taxon>
        <taxon>Coelurosauria</taxon>
        <taxon>Aves</taxon>
        <taxon>Neognathae</taxon>
        <taxon>Neoaves</taxon>
        <taxon>Telluraves</taxon>
        <taxon>Australaves</taxon>
        <taxon>Passeriformes</taxon>
        <taxon>Tyrannidae</taxon>
        <taxon>Pachyramphus</taxon>
    </lineage>
</organism>
<feature type="domain" description="DNA endonuclease Ctp1 N-terminal" evidence="23">
    <location>
        <begin position="21"/>
        <end position="139"/>
    </location>
</feature>
<feature type="non-terminal residue" evidence="24">
    <location>
        <position position="913"/>
    </location>
</feature>
<evidence type="ECO:0000256" key="5">
    <source>
        <dbReference type="ARBA" id="ARBA00022454"/>
    </source>
</evidence>
<dbReference type="Pfam" id="PF10482">
    <property type="entry name" value="CtIP_N"/>
    <property type="match status" value="1"/>
</dbReference>
<evidence type="ECO:0000256" key="11">
    <source>
        <dbReference type="ARBA" id="ARBA00022776"/>
    </source>
</evidence>
<feature type="region of interest" description="Disordered" evidence="21">
    <location>
        <begin position="747"/>
        <end position="783"/>
    </location>
</feature>
<evidence type="ECO:0000256" key="6">
    <source>
        <dbReference type="ARBA" id="ARBA00022553"/>
    </source>
</evidence>
<dbReference type="GO" id="GO:0003684">
    <property type="term" value="F:damaged DNA binding"/>
    <property type="evidence" value="ECO:0007669"/>
    <property type="project" value="TreeGrafter"/>
</dbReference>
<keyword evidence="10" id="KW-0227">DNA damage</keyword>
<evidence type="ECO:0000259" key="22">
    <source>
        <dbReference type="Pfam" id="PF08573"/>
    </source>
</evidence>
<comment type="similarity">
    <text evidence="3">Belongs to the COM1/SAE2/CtIP family.</text>
</comment>
<dbReference type="EMBL" id="VYXB01006071">
    <property type="protein sequence ID" value="NWS17451.1"/>
    <property type="molecule type" value="Genomic_DNA"/>
</dbReference>
<evidence type="ECO:0000259" key="23">
    <source>
        <dbReference type="Pfam" id="PF10482"/>
    </source>
</evidence>
<keyword evidence="18" id="KW-0469">Meiosis</keyword>
<evidence type="ECO:0000256" key="12">
    <source>
        <dbReference type="ARBA" id="ARBA00022801"/>
    </source>
</evidence>
<dbReference type="AlphaFoldDB" id="A0A7K5DAE3"/>
<keyword evidence="5" id="KW-0158">Chromosome</keyword>
<dbReference type="GO" id="GO:0010792">
    <property type="term" value="P:DNA double-strand break processing involved in repair via single-strand annealing"/>
    <property type="evidence" value="ECO:0007669"/>
    <property type="project" value="TreeGrafter"/>
</dbReference>
<keyword evidence="16" id="KW-0234">DNA repair</keyword>
<evidence type="ECO:0000256" key="7">
    <source>
        <dbReference type="ARBA" id="ARBA00022618"/>
    </source>
</evidence>
<feature type="compositionally biased region" description="Basic and acidic residues" evidence="21">
    <location>
        <begin position="290"/>
        <end position="304"/>
    </location>
</feature>
<accession>A0A7K5DAE3</accession>
<keyword evidence="19" id="KW-0131">Cell cycle</keyword>
<dbReference type="GO" id="GO:0005694">
    <property type="term" value="C:chromosome"/>
    <property type="evidence" value="ECO:0007669"/>
    <property type="project" value="UniProtKB-SubCell"/>
</dbReference>
<evidence type="ECO:0000256" key="10">
    <source>
        <dbReference type="ARBA" id="ARBA00022763"/>
    </source>
</evidence>
<keyword evidence="12" id="KW-0378">Hydrolase</keyword>
<evidence type="ECO:0000256" key="4">
    <source>
        <dbReference type="ARBA" id="ARBA00020680"/>
    </source>
</evidence>
<evidence type="ECO:0000256" key="9">
    <source>
        <dbReference type="ARBA" id="ARBA00022759"/>
    </source>
</evidence>
<keyword evidence="14 20" id="KW-0175">Coiled coil</keyword>
<evidence type="ECO:0000313" key="25">
    <source>
        <dbReference type="Proteomes" id="UP000525089"/>
    </source>
</evidence>
<evidence type="ECO:0000256" key="17">
    <source>
        <dbReference type="ARBA" id="ARBA00023242"/>
    </source>
</evidence>
<evidence type="ECO:0000256" key="21">
    <source>
        <dbReference type="SAM" id="MobiDB-lite"/>
    </source>
</evidence>
<feature type="region of interest" description="Disordered" evidence="21">
    <location>
        <begin position="360"/>
        <end position="379"/>
    </location>
</feature>
<feature type="region of interest" description="Disordered" evidence="21">
    <location>
        <begin position="271"/>
        <end position="325"/>
    </location>
</feature>
<proteinExistence type="inferred from homology"/>
<feature type="domain" description="DNA endonuclease activator Ctp1 C-terminal" evidence="22">
    <location>
        <begin position="842"/>
        <end position="876"/>
    </location>
</feature>
<dbReference type="PANTHER" id="PTHR15107">
    <property type="entry name" value="RETINOBLASTOMA BINDING PROTEIN 8"/>
    <property type="match status" value="1"/>
</dbReference>
<feature type="compositionally biased region" description="Polar residues" evidence="21">
    <location>
        <begin position="305"/>
        <end position="317"/>
    </location>
</feature>
<dbReference type="Pfam" id="PF08573">
    <property type="entry name" value="SAE2"/>
    <property type="match status" value="1"/>
</dbReference>
<gene>
    <name evidence="24" type="primary">Rbbp8</name>
    <name evidence="24" type="ORF">PACMIN_R00636</name>
</gene>
<dbReference type="Proteomes" id="UP000525089">
    <property type="component" value="Unassembled WGS sequence"/>
</dbReference>
<dbReference type="GO" id="GO:0051301">
    <property type="term" value="P:cell division"/>
    <property type="evidence" value="ECO:0007669"/>
    <property type="project" value="UniProtKB-KW"/>
</dbReference>
<feature type="region of interest" description="Disordered" evidence="21">
    <location>
        <begin position="603"/>
        <end position="633"/>
    </location>
</feature>
<keyword evidence="9 24" id="KW-0255">Endonuclease</keyword>
<feature type="non-terminal residue" evidence="24">
    <location>
        <position position="1"/>
    </location>
</feature>
<evidence type="ECO:0000256" key="8">
    <source>
        <dbReference type="ARBA" id="ARBA00022722"/>
    </source>
</evidence>
<evidence type="ECO:0000256" key="18">
    <source>
        <dbReference type="ARBA" id="ARBA00023254"/>
    </source>
</evidence>
<dbReference type="GO" id="GO:0005634">
    <property type="term" value="C:nucleus"/>
    <property type="evidence" value="ECO:0007669"/>
    <property type="project" value="UniProtKB-SubCell"/>
</dbReference>
<keyword evidence="8" id="KW-0540">Nuclease</keyword>
<evidence type="ECO:0000256" key="14">
    <source>
        <dbReference type="ARBA" id="ARBA00023054"/>
    </source>
</evidence>
<evidence type="ECO:0000256" key="2">
    <source>
        <dbReference type="ARBA" id="ARBA00004286"/>
    </source>
</evidence>
<keyword evidence="25" id="KW-1185">Reference proteome</keyword>
<keyword evidence="6" id="KW-0597">Phosphoprotein</keyword>
<keyword evidence="11" id="KW-0498">Mitosis</keyword>
<evidence type="ECO:0000256" key="3">
    <source>
        <dbReference type="ARBA" id="ARBA00007496"/>
    </source>
</evidence>
<keyword evidence="13" id="KW-0862">Zinc</keyword>
<dbReference type="InterPro" id="IPR033316">
    <property type="entry name" value="RBBP8-like"/>
</dbReference>
<evidence type="ECO:0000256" key="15">
    <source>
        <dbReference type="ARBA" id="ARBA00023125"/>
    </source>
</evidence>
<evidence type="ECO:0000256" key="20">
    <source>
        <dbReference type="SAM" id="Coils"/>
    </source>
</evidence>
<evidence type="ECO:0000256" key="13">
    <source>
        <dbReference type="ARBA" id="ARBA00022833"/>
    </source>
</evidence>
<dbReference type="GO" id="GO:0051321">
    <property type="term" value="P:meiotic cell cycle"/>
    <property type="evidence" value="ECO:0007669"/>
    <property type="project" value="UniProtKB-KW"/>
</dbReference>
<name>A0A7K5DAE3_9TYRA</name>
<comment type="caution">
    <text evidence="24">The sequence shown here is derived from an EMBL/GenBank/DDBJ whole genome shotgun (WGS) entry which is preliminary data.</text>
</comment>
<evidence type="ECO:0000313" key="24">
    <source>
        <dbReference type="EMBL" id="NWS17451.1"/>
    </source>
</evidence>
<protein>
    <recommendedName>
        <fullName evidence="4">DNA endonuclease RBBP8</fullName>
    </recommendedName>
</protein>
<feature type="compositionally biased region" description="Polar residues" evidence="21">
    <location>
        <begin position="278"/>
        <end position="289"/>
    </location>
</feature>
<reference evidence="24 25" key="1">
    <citation type="submission" date="2019-09" db="EMBL/GenBank/DDBJ databases">
        <title>Bird 10,000 Genomes (B10K) Project - Family phase.</title>
        <authorList>
            <person name="Zhang G."/>
        </authorList>
    </citation>
    <scope>NUCLEOTIDE SEQUENCE [LARGE SCALE GENOMIC DNA]</scope>
    <source>
        <strain evidence="24">B10K-DU-001-72</strain>
        <tissue evidence="24">Muscle</tissue>
    </source>
</reference>